<sequence length="106" mass="11452">MPYKRPARVLFVATDTAAADIGARAARLGAGWIEPRAALAPPQATALAWADLVVSLDQDARDTLPPLPPIARHVHWPPASATEREQRIRGMLGGLRLLSRIEEDTA</sequence>
<proteinExistence type="predicted"/>
<dbReference type="RefSeq" id="WP_038087834.1">
    <property type="nucleotide sequence ID" value="NZ_JQSG02000003.1"/>
</dbReference>
<comment type="caution">
    <text evidence="1">The sequence shown here is derived from an EMBL/GenBank/DDBJ whole genome shotgun (WGS) entry which is preliminary data.</text>
</comment>
<organism evidence="1 2">
    <name type="scientific">Acidihalobacter prosperus</name>
    <dbReference type="NCBI Taxonomy" id="160660"/>
    <lineage>
        <taxon>Bacteria</taxon>
        <taxon>Pseudomonadati</taxon>
        <taxon>Pseudomonadota</taxon>
        <taxon>Gammaproteobacteria</taxon>
        <taxon>Chromatiales</taxon>
        <taxon>Ectothiorhodospiraceae</taxon>
        <taxon>Acidihalobacter</taxon>
    </lineage>
</organism>
<evidence type="ECO:0000313" key="2">
    <source>
        <dbReference type="Proteomes" id="UP000029273"/>
    </source>
</evidence>
<dbReference type="AlphaFoldDB" id="A0A1A6C4Q8"/>
<dbReference type="EMBL" id="JQSG02000003">
    <property type="protein sequence ID" value="OBS09539.1"/>
    <property type="molecule type" value="Genomic_DNA"/>
</dbReference>
<dbReference type="OrthoDB" id="8563675at2"/>
<keyword evidence="2" id="KW-1185">Reference proteome</keyword>
<gene>
    <name evidence="1" type="ORF">Thpro_021867</name>
</gene>
<evidence type="ECO:0000313" key="1">
    <source>
        <dbReference type="EMBL" id="OBS09539.1"/>
    </source>
</evidence>
<dbReference type="Proteomes" id="UP000029273">
    <property type="component" value="Unassembled WGS sequence"/>
</dbReference>
<reference evidence="1 2" key="1">
    <citation type="journal article" date="2014" name="Genome Announc.">
        <title>Draft Genome Sequence of the Iron-Oxidizing, Acidophilic, and Halotolerant 'Thiobacillus prosperus' Type Strain DSM 5130.</title>
        <authorList>
            <person name="Ossandon F.J."/>
            <person name="Cardenas J.P."/>
            <person name="Corbett M."/>
            <person name="Quatrini R."/>
            <person name="Holmes D.S."/>
            <person name="Watkin E."/>
        </authorList>
    </citation>
    <scope>NUCLEOTIDE SEQUENCE [LARGE SCALE GENOMIC DNA]</scope>
    <source>
        <strain evidence="1 2">DSM 5130</strain>
    </source>
</reference>
<accession>A0A1A6C4Q8</accession>
<protein>
    <recommendedName>
        <fullName evidence="3">Protein-tyrosine-phosphatase</fullName>
    </recommendedName>
</protein>
<name>A0A1A6C4Q8_9GAMM</name>
<evidence type="ECO:0008006" key="3">
    <source>
        <dbReference type="Google" id="ProtNLM"/>
    </source>
</evidence>